<dbReference type="Gene3D" id="3.30.1360.150">
    <property type="match status" value="1"/>
</dbReference>
<dbReference type="OrthoDB" id="9766127at2"/>
<dbReference type="Proteomes" id="UP000241964">
    <property type="component" value="Unassembled WGS sequence"/>
</dbReference>
<evidence type="ECO:0000313" key="7">
    <source>
        <dbReference type="EMBL" id="PSL26572.1"/>
    </source>
</evidence>
<keyword evidence="8" id="KW-1185">Reference proteome</keyword>
<feature type="chain" id="PRO_5015134424" evidence="6">
    <location>
        <begin position="25"/>
        <end position="561"/>
    </location>
</feature>
<dbReference type="GO" id="GO:0004035">
    <property type="term" value="F:alkaline phosphatase activity"/>
    <property type="evidence" value="ECO:0007669"/>
    <property type="project" value="InterPro"/>
</dbReference>
<proteinExistence type="predicted"/>
<dbReference type="PANTHER" id="PTHR10151:SF120">
    <property type="entry name" value="BIS(5'-ADENOSYL)-TRIPHOSPHATASE"/>
    <property type="match status" value="1"/>
</dbReference>
<dbReference type="InterPro" id="IPR017850">
    <property type="entry name" value="Alkaline_phosphatase_core_sf"/>
</dbReference>
<dbReference type="Gene3D" id="3.40.720.10">
    <property type="entry name" value="Alkaline Phosphatase, subunit A"/>
    <property type="match status" value="1"/>
</dbReference>
<dbReference type="GO" id="GO:0046872">
    <property type="term" value="F:metal ion binding"/>
    <property type="evidence" value="ECO:0007669"/>
    <property type="project" value="UniProtKB-KW"/>
</dbReference>
<evidence type="ECO:0000313" key="8">
    <source>
        <dbReference type="Proteomes" id="UP000241964"/>
    </source>
</evidence>
<dbReference type="PANTHER" id="PTHR10151">
    <property type="entry name" value="ECTONUCLEOTIDE PYROPHOSPHATASE/PHOSPHODIESTERASE"/>
    <property type="match status" value="1"/>
</dbReference>
<evidence type="ECO:0000256" key="1">
    <source>
        <dbReference type="ARBA" id="ARBA00022553"/>
    </source>
</evidence>
<dbReference type="Pfam" id="PF01663">
    <property type="entry name" value="Phosphodiest"/>
    <property type="match status" value="1"/>
</dbReference>
<keyword evidence="3 6" id="KW-0732">Signal</keyword>
<feature type="signal peptide" evidence="6">
    <location>
        <begin position="1"/>
        <end position="24"/>
    </location>
</feature>
<keyword evidence="1 4" id="KW-0597">Phosphoprotein</keyword>
<dbReference type="PIRSF" id="PIRSF031924">
    <property type="entry name" value="Pi-irrepressible_AP"/>
    <property type="match status" value="1"/>
</dbReference>
<accession>A0A2P8FXX4</accession>
<sequence>MKLIYHPLLRVLFAGLVIVQPAFAQTKSKTGASAPAAATKLERPKLVVGMVVDQMRYDYLYRYYDKYKEGGLKRLINEGFNCRNNHYHYALTVTAAGHSAVYTGSMPGINGIVGNDWYDVAQAKNVYCTDDNTVATVGSSNVTVGKMSPRNLLVTTVTDQLRIATNFRSKTVGVAIKDRASILPAGHAASGAYWFDSKTGNFVTSTYYMDNLPQWVADYNALKKPAEYMGKGWNTLLPIAEYTQSSPDDVPWEGKLSTAAKPVFPHDLTGNAGDAYGPMTTSPWGNTITKEMAIAAIKGENLGKGADTDFLAVSFSSPDRIGHMFGPNSVEQEDDYLKLDREFADFFNFLDSWAGKGNYTVFLTADHGAMDVPAFWQEHKLPAGLLNATTLTRTIVKTLNDAYGEAEYVSAFENYQLYLNKATLKEKKITVADVYQTLRDALLAVDGVADVINLRDMGKAPLNTYQLELFKNNINAKRSGDLQVLLQPGWFASTMSTGTDHGTPYNYDTHVPFLLYGWGINKGETLRRTSIADIAPTISALLHILPPSGNVGNPVQEALKK</sequence>
<evidence type="ECO:0000256" key="4">
    <source>
        <dbReference type="PIRSR" id="PIRSR031924-50"/>
    </source>
</evidence>
<organism evidence="7 8">
    <name type="scientific">Dyadobacter jiangsuensis</name>
    <dbReference type="NCBI Taxonomy" id="1591085"/>
    <lineage>
        <taxon>Bacteria</taxon>
        <taxon>Pseudomonadati</taxon>
        <taxon>Bacteroidota</taxon>
        <taxon>Cytophagia</taxon>
        <taxon>Cytophagales</taxon>
        <taxon>Spirosomataceae</taxon>
        <taxon>Dyadobacter</taxon>
    </lineage>
</organism>
<gene>
    <name evidence="7" type="ORF">CLV60_10964</name>
</gene>
<dbReference type="RefSeq" id="WP_106596930.1">
    <property type="nucleotide sequence ID" value="NZ_PYAS01000009.1"/>
</dbReference>
<dbReference type="EMBL" id="PYAS01000009">
    <property type="protein sequence ID" value="PSL26572.1"/>
    <property type="molecule type" value="Genomic_DNA"/>
</dbReference>
<evidence type="ECO:0000256" key="2">
    <source>
        <dbReference type="ARBA" id="ARBA00022723"/>
    </source>
</evidence>
<evidence type="ECO:0000256" key="6">
    <source>
        <dbReference type="SAM" id="SignalP"/>
    </source>
</evidence>
<keyword evidence="2" id="KW-0479">Metal-binding</keyword>
<dbReference type="InterPro" id="IPR026263">
    <property type="entry name" value="Alkaline_phosphatase_prok"/>
</dbReference>
<dbReference type="InterPro" id="IPR002591">
    <property type="entry name" value="Phosphodiest/P_Trfase"/>
</dbReference>
<feature type="active site" description="Phosphothreonine intermediate" evidence="4">
    <location>
        <position position="94"/>
    </location>
</feature>
<comment type="caution">
    <text evidence="7">The sequence shown here is derived from an EMBL/GenBank/DDBJ whole genome shotgun (WGS) entry which is preliminary data.</text>
</comment>
<protein>
    <submittedName>
        <fullName evidence="7">Putative AlkP superfamily pyrophosphatase or phosphodiesterase</fullName>
    </submittedName>
</protein>
<name>A0A2P8FXX4_9BACT</name>
<feature type="binding site" evidence="5">
    <location>
        <begin position="177"/>
        <end position="179"/>
    </location>
    <ligand>
        <name>substrate</name>
    </ligand>
</feature>
<evidence type="ECO:0000256" key="5">
    <source>
        <dbReference type="PIRSR" id="PIRSR031924-51"/>
    </source>
</evidence>
<reference evidence="7 8" key="1">
    <citation type="submission" date="2018-03" db="EMBL/GenBank/DDBJ databases">
        <title>Genomic Encyclopedia of Archaeal and Bacterial Type Strains, Phase II (KMG-II): from individual species to whole genera.</title>
        <authorList>
            <person name="Goeker M."/>
        </authorList>
    </citation>
    <scope>NUCLEOTIDE SEQUENCE [LARGE SCALE GENOMIC DNA]</scope>
    <source>
        <strain evidence="7 8">DSM 29057</strain>
    </source>
</reference>
<dbReference type="NCBIfam" id="NF042991">
    <property type="entry name" value="alk_phos_PafA"/>
    <property type="match status" value="1"/>
</dbReference>
<evidence type="ECO:0000256" key="3">
    <source>
        <dbReference type="ARBA" id="ARBA00022729"/>
    </source>
</evidence>
<dbReference type="SUPFAM" id="SSF53649">
    <property type="entry name" value="Alkaline phosphatase-like"/>
    <property type="match status" value="1"/>
</dbReference>
<feature type="binding site" evidence="5">
    <location>
        <position position="115"/>
    </location>
    <ligand>
        <name>substrate</name>
    </ligand>
</feature>
<dbReference type="CDD" id="cd16016">
    <property type="entry name" value="AP-SPAP"/>
    <property type="match status" value="1"/>
</dbReference>
<dbReference type="AlphaFoldDB" id="A0A2P8FXX4"/>